<dbReference type="GO" id="GO:1990904">
    <property type="term" value="C:ribonucleoprotein complex"/>
    <property type="evidence" value="ECO:0007669"/>
    <property type="project" value="UniProtKB-KW"/>
</dbReference>
<evidence type="ECO:0000256" key="1">
    <source>
        <dbReference type="ARBA" id="ARBA00007926"/>
    </source>
</evidence>
<accession>A0A8S1MDE2</accession>
<proteinExistence type="inferred from homology"/>
<reference evidence="5" key="1">
    <citation type="submission" date="2021-01" db="EMBL/GenBank/DDBJ databases">
        <authorList>
            <consortium name="Genoscope - CEA"/>
            <person name="William W."/>
        </authorList>
    </citation>
    <scope>NUCLEOTIDE SEQUENCE</scope>
</reference>
<dbReference type="GO" id="GO:0003735">
    <property type="term" value="F:structural constituent of ribosome"/>
    <property type="evidence" value="ECO:0007669"/>
    <property type="project" value="InterPro"/>
</dbReference>
<name>A0A8S1MDE2_PARPR</name>
<dbReference type="GO" id="GO:0005840">
    <property type="term" value="C:ribosome"/>
    <property type="evidence" value="ECO:0007669"/>
    <property type="project" value="UniProtKB-KW"/>
</dbReference>
<evidence type="ECO:0000259" key="4">
    <source>
        <dbReference type="Pfam" id="PF01778"/>
    </source>
</evidence>
<comment type="caution">
    <text evidence="5">The sequence shown here is derived from an EMBL/GenBank/DDBJ whole genome shotgun (WGS) entry which is preliminary data.</text>
</comment>
<dbReference type="AlphaFoldDB" id="A0A8S1MDE2"/>
<comment type="similarity">
    <text evidence="1">Belongs to the eukaryotic ribosomal protein eL28 family.</text>
</comment>
<protein>
    <recommendedName>
        <fullName evidence="4">Ribosomal eL28/Mak16 domain-containing protein</fullName>
    </recommendedName>
</protein>
<evidence type="ECO:0000313" key="5">
    <source>
        <dbReference type="EMBL" id="CAD8075733.1"/>
    </source>
</evidence>
<dbReference type="InterPro" id="IPR029004">
    <property type="entry name" value="Ribosomal_eL28/Mak16"/>
</dbReference>
<sequence>MSQQVLWEVVKGNNAFLVKRNGLTLSTDPFNNTGVQTYSSTGFISKNAVGVVPTSGKVNQINNINLVAKKSTKFQQVDRKAKNTQSVYASTLAVKHGVHTASRVIRKRFGTSRVGLQKAALRKLVKLNRANSVRRRNELAAAKAQKK</sequence>
<dbReference type="OMA" id="RHKSHNK"/>
<keyword evidence="3" id="KW-0687">Ribonucleoprotein</keyword>
<dbReference type="Proteomes" id="UP000688137">
    <property type="component" value="Unassembled WGS sequence"/>
</dbReference>
<evidence type="ECO:0000256" key="2">
    <source>
        <dbReference type="ARBA" id="ARBA00022980"/>
    </source>
</evidence>
<feature type="domain" description="Ribosomal eL28/Mak16" evidence="4">
    <location>
        <begin position="5"/>
        <end position="129"/>
    </location>
</feature>
<evidence type="ECO:0000313" key="6">
    <source>
        <dbReference type="Proteomes" id="UP000688137"/>
    </source>
</evidence>
<dbReference type="GO" id="GO:0006412">
    <property type="term" value="P:translation"/>
    <property type="evidence" value="ECO:0007669"/>
    <property type="project" value="InterPro"/>
</dbReference>
<dbReference type="InterPro" id="IPR002672">
    <property type="entry name" value="Ribosomal_eL28"/>
</dbReference>
<keyword evidence="2" id="KW-0689">Ribosomal protein</keyword>
<dbReference type="EMBL" id="CAJJDM010000055">
    <property type="protein sequence ID" value="CAD8075733.1"/>
    <property type="molecule type" value="Genomic_DNA"/>
</dbReference>
<keyword evidence="6" id="KW-1185">Reference proteome</keyword>
<dbReference type="Pfam" id="PF01778">
    <property type="entry name" value="Ribosomal_L28e"/>
    <property type="match status" value="1"/>
</dbReference>
<dbReference type="PANTHER" id="PTHR10544">
    <property type="entry name" value="60S RIBOSOMAL PROTEIN L28"/>
    <property type="match status" value="1"/>
</dbReference>
<evidence type="ECO:0000256" key="3">
    <source>
        <dbReference type="ARBA" id="ARBA00023274"/>
    </source>
</evidence>
<gene>
    <name evidence="5" type="ORF">PPRIM_AZ9-3.1.T0550039</name>
</gene>
<organism evidence="5 6">
    <name type="scientific">Paramecium primaurelia</name>
    <dbReference type="NCBI Taxonomy" id="5886"/>
    <lineage>
        <taxon>Eukaryota</taxon>
        <taxon>Sar</taxon>
        <taxon>Alveolata</taxon>
        <taxon>Ciliophora</taxon>
        <taxon>Intramacronucleata</taxon>
        <taxon>Oligohymenophorea</taxon>
        <taxon>Peniculida</taxon>
        <taxon>Parameciidae</taxon>
        <taxon>Paramecium</taxon>
    </lineage>
</organism>